<evidence type="ECO:0000259" key="15">
    <source>
        <dbReference type="Pfam" id="PF02728"/>
    </source>
</evidence>
<dbReference type="Pfam" id="PF02728">
    <property type="entry name" value="Cu_amine_oxidN3"/>
    <property type="match status" value="1"/>
</dbReference>
<dbReference type="Gene3D" id="3.10.450.40">
    <property type="match status" value="2"/>
</dbReference>
<evidence type="ECO:0000256" key="5">
    <source>
        <dbReference type="ARBA" id="ARBA00022772"/>
    </source>
</evidence>
<dbReference type="GO" id="GO:0005507">
    <property type="term" value="F:copper ion binding"/>
    <property type="evidence" value="ECO:0007669"/>
    <property type="project" value="InterPro"/>
</dbReference>
<keyword evidence="6 11" id="KW-0560">Oxidoreductase</keyword>
<dbReference type="GO" id="GO:0048038">
    <property type="term" value="F:quinone binding"/>
    <property type="evidence" value="ECO:0007669"/>
    <property type="project" value="InterPro"/>
</dbReference>
<feature type="domain" description="Copper amine oxidase N3-terminal" evidence="15">
    <location>
        <begin position="164"/>
        <end position="263"/>
    </location>
</feature>
<evidence type="ECO:0000313" key="16">
    <source>
        <dbReference type="EMBL" id="GKU95469.1"/>
    </source>
</evidence>
<dbReference type="FunFam" id="3.10.450.40:FF:000005">
    <property type="entry name" value="Amine oxidase"/>
    <property type="match status" value="1"/>
</dbReference>
<keyword evidence="17" id="KW-1185">Reference proteome</keyword>
<dbReference type="InterPro" id="IPR015798">
    <property type="entry name" value="Cu_amine_oxidase_C"/>
</dbReference>
<accession>A0AAV5IE38</accession>
<dbReference type="GO" id="GO:1904585">
    <property type="term" value="P:response to putrescine"/>
    <property type="evidence" value="ECO:0007669"/>
    <property type="project" value="UniProtKB-ARBA"/>
</dbReference>
<evidence type="ECO:0000256" key="3">
    <source>
        <dbReference type="ARBA" id="ARBA00011738"/>
    </source>
</evidence>
<dbReference type="PANTHER" id="PTHR10638">
    <property type="entry name" value="COPPER AMINE OXIDASE"/>
    <property type="match status" value="1"/>
</dbReference>
<sequence>MGRTSWVHFCCVFCLILLFLARSWLPLGKPERVGCPGDTPWCTSKNHIYSKSGLGLQTQVHKSTDHSTQIPHHPLDPLTVQEINRVRTILTSYEPFSSTFPTIQSVLLDEPEKPLVLGWKGGDPLPPRKAAVLALLNGQSHVLTVDLGSGHVDSHVVNPTSGYPILSRDDILAASRAPFSNAKFNESISKRGISPSDLACITPSAGWYGPDEEGRRIIKVQCYSAESTPNFYMRPIEGLTVTVDLDKKEVVKISDTGRGIPVPRSNNTDYRYNAQEKPVGMEPLNPISIEQPKGPSFKVEDGHIVKWANWMFHLKADQRAGLVISRAMVRDSETGQLRSVMYKGFSSELFVPYMDLDEAWYFKTYMDAGEFGLGAVAMSLVPLNDCPRNSHYMDGIFVASDGKPFVQPNIICLFERYAGDIGWRHSESLIHGLEIREARPKVTLVARMSSSLGNYDYIFDWEFQTDGLIQIKVGLSGMLMVKGSPLENINQVPNQDDLSGSLVSENVIGVVHDHFITFHLDLDVDGANNSFIKVNLEKEDSLPGESPRKSYLKAKRQVAQTEKDAQIKLKLYDPSEFHIINPSRRSRLGNPAGYKVVPGGNAASLLNHDDPPQLRSSFTNNQIWVTLYNKSEQWAGGLLVCQSKGDDTLAVWSERNRPIENSDIVLWYTLGFHHIPCQEDFPVMPTVSSSFALKPINFFDSNPILRTAPAFETDLPDCKPSSSS</sequence>
<comment type="cofactor">
    <cofactor evidence="11">
        <name>Cu cation</name>
        <dbReference type="ChEBI" id="CHEBI:23378"/>
    </cofactor>
    <text evidence="11">Contains 1 topaquinone per subunit.</text>
</comment>
<name>A0AAV5IE38_9ROSI</name>
<dbReference type="GO" id="GO:0009751">
    <property type="term" value="P:response to salicylic acid"/>
    <property type="evidence" value="ECO:0007669"/>
    <property type="project" value="UniProtKB-ARBA"/>
</dbReference>
<feature type="signal peptide" evidence="12">
    <location>
        <begin position="1"/>
        <end position="23"/>
    </location>
</feature>
<evidence type="ECO:0000256" key="4">
    <source>
        <dbReference type="ARBA" id="ARBA00022723"/>
    </source>
</evidence>
<evidence type="ECO:0000256" key="1">
    <source>
        <dbReference type="ARBA" id="ARBA00001935"/>
    </source>
</evidence>
<evidence type="ECO:0000259" key="13">
    <source>
        <dbReference type="Pfam" id="PF01179"/>
    </source>
</evidence>
<dbReference type="Proteomes" id="UP001054252">
    <property type="component" value="Unassembled WGS sequence"/>
</dbReference>
<feature type="active site" description="Schiff-base intermediate with substrate; via topaquinone" evidence="9">
    <location>
        <position position="455"/>
    </location>
</feature>
<feature type="chain" id="PRO_5043528860" description="Amine oxidase" evidence="12">
    <location>
        <begin position="24"/>
        <end position="724"/>
    </location>
</feature>
<comment type="cofactor">
    <cofactor evidence="1">
        <name>Cu cation</name>
        <dbReference type="ChEBI" id="CHEBI:23378"/>
    </cofactor>
</comment>
<dbReference type="Pfam" id="PF02727">
    <property type="entry name" value="Cu_amine_oxidN2"/>
    <property type="match status" value="1"/>
</dbReference>
<feature type="modified residue" description="2',4',5'-topaquinone" evidence="10">
    <location>
        <position position="455"/>
    </location>
</feature>
<keyword evidence="8" id="KW-1015">Disulfide bond</keyword>
<dbReference type="GO" id="GO:0009733">
    <property type="term" value="P:response to auxin"/>
    <property type="evidence" value="ECO:0007669"/>
    <property type="project" value="UniProtKB-ARBA"/>
</dbReference>
<reference evidence="16 17" key="1">
    <citation type="journal article" date="2021" name="Commun. Biol.">
        <title>The genome of Shorea leprosula (Dipterocarpaceae) highlights the ecological relevance of drought in aseasonal tropical rainforests.</title>
        <authorList>
            <person name="Ng K.K.S."/>
            <person name="Kobayashi M.J."/>
            <person name="Fawcett J.A."/>
            <person name="Hatakeyama M."/>
            <person name="Paape T."/>
            <person name="Ng C.H."/>
            <person name="Ang C.C."/>
            <person name="Tnah L.H."/>
            <person name="Lee C.T."/>
            <person name="Nishiyama T."/>
            <person name="Sese J."/>
            <person name="O'Brien M.J."/>
            <person name="Copetti D."/>
            <person name="Mohd Noor M.I."/>
            <person name="Ong R.C."/>
            <person name="Putra M."/>
            <person name="Sireger I.Z."/>
            <person name="Indrioko S."/>
            <person name="Kosugi Y."/>
            <person name="Izuno A."/>
            <person name="Isagi Y."/>
            <person name="Lee S.L."/>
            <person name="Shimizu K.K."/>
        </authorList>
    </citation>
    <scope>NUCLEOTIDE SEQUENCE [LARGE SCALE GENOMIC DNA]</scope>
    <source>
        <strain evidence="16">214</strain>
    </source>
</reference>
<feature type="domain" description="Copper amine oxidase N2-terminal" evidence="14">
    <location>
        <begin position="73"/>
        <end position="154"/>
    </location>
</feature>
<dbReference type="PANTHER" id="PTHR10638:SF69">
    <property type="entry name" value="AMINE OXIDASE [COPPER-CONTAINING] GAMMA 1-RELATED"/>
    <property type="match status" value="1"/>
</dbReference>
<keyword evidence="5 9" id="KW-0801">TPQ</keyword>
<dbReference type="GO" id="GO:0009611">
    <property type="term" value="P:response to wounding"/>
    <property type="evidence" value="ECO:0007669"/>
    <property type="project" value="UniProtKB-ARBA"/>
</dbReference>
<dbReference type="InterPro" id="IPR015800">
    <property type="entry name" value="Cu_amine_oxidase_N2"/>
</dbReference>
<comment type="caution">
    <text evidence="16">The sequence shown here is derived from an EMBL/GenBank/DDBJ whole genome shotgun (WGS) entry which is preliminary data.</text>
</comment>
<evidence type="ECO:0000256" key="11">
    <source>
        <dbReference type="RuleBase" id="RU000672"/>
    </source>
</evidence>
<dbReference type="GO" id="GO:0009737">
    <property type="term" value="P:response to abscisic acid"/>
    <property type="evidence" value="ECO:0007669"/>
    <property type="project" value="UniProtKB-ARBA"/>
</dbReference>
<dbReference type="Pfam" id="PF01179">
    <property type="entry name" value="Cu_amine_oxid"/>
    <property type="match status" value="1"/>
</dbReference>
<evidence type="ECO:0000256" key="6">
    <source>
        <dbReference type="ARBA" id="ARBA00023002"/>
    </source>
</evidence>
<dbReference type="GO" id="GO:0009308">
    <property type="term" value="P:amine metabolic process"/>
    <property type="evidence" value="ECO:0007669"/>
    <property type="project" value="UniProtKB-UniRule"/>
</dbReference>
<dbReference type="InterPro" id="IPR036460">
    <property type="entry name" value="Cu_amine_oxidase_C_sf"/>
</dbReference>
<protein>
    <recommendedName>
        <fullName evidence="11">Amine oxidase</fullName>
        <ecNumber evidence="11">1.4.3.-</ecNumber>
    </recommendedName>
</protein>
<dbReference type="PROSITE" id="PS01165">
    <property type="entry name" value="COPPER_AMINE_OXID_2"/>
    <property type="match status" value="1"/>
</dbReference>
<evidence type="ECO:0000256" key="9">
    <source>
        <dbReference type="PIRSR" id="PIRSR600269-50"/>
    </source>
</evidence>
<dbReference type="InterPro" id="IPR049947">
    <property type="entry name" value="Cu_Am_Ox_Cu-bd"/>
</dbReference>
<comment type="PTM">
    <text evidence="10 11">Topaquinone (TPQ) is generated by copper-dependent autoxidation of a specific tyrosyl residue.</text>
</comment>
<evidence type="ECO:0000256" key="12">
    <source>
        <dbReference type="SAM" id="SignalP"/>
    </source>
</evidence>
<feature type="domain" description="Copper amine oxidase catalytic" evidence="13">
    <location>
        <begin position="288"/>
        <end position="704"/>
    </location>
</feature>
<evidence type="ECO:0000256" key="8">
    <source>
        <dbReference type="ARBA" id="ARBA00023157"/>
    </source>
</evidence>
<dbReference type="InterPro" id="IPR000269">
    <property type="entry name" value="Cu_amine_oxidase"/>
</dbReference>
<dbReference type="EC" id="1.4.3.-" evidence="11"/>
<dbReference type="FunFam" id="2.70.98.20:FF:000004">
    <property type="entry name" value="Amine oxidase"/>
    <property type="match status" value="1"/>
</dbReference>
<dbReference type="AlphaFoldDB" id="A0AAV5IE38"/>
<gene>
    <name evidence="16" type="ORF">SLEP1_g8826</name>
</gene>
<dbReference type="InterPro" id="IPR015802">
    <property type="entry name" value="Cu_amine_oxidase_N3"/>
</dbReference>
<dbReference type="InterPro" id="IPR016182">
    <property type="entry name" value="Cu_amine_oxidase_N-reg"/>
</dbReference>
<comment type="subunit">
    <text evidence="3">Homodimer.</text>
</comment>
<dbReference type="GO" id="GO:0009414">
    <property type="term" value="P:response to water deprivation"/>
    <property type="evidence" value="ECO:0007669"/>
    <property type="project" value="UniProtKB-ARBA"/>
</dbReference>
<dbReference type="EMBL" id="BPVZ01000009">
    <property type="protein sequence ID" value="GKU95469.1"/>
    <property type="molecule type" value="Genomic_DNA"/>
</dbReference>
<dbReference type="Gene3D" id="2.70.98.20">
    <property type="entry name" value="Copper amine oxidase, catalytic domain"/>
    <property type="match status" value="1"/>
</dbReference>
<dbReference type="GO" id="GO:0009753">
    <property type="term" value="P:response to jasmonic acid"/>
    <property type="evidence" value="ECO:0007669"/>
    <property type="project" value="UniProtKB-ARBA"/>
</dbReference>
<evidence type="ECO:0000256" key="7">
    <source>
        <dbReference type="ARBA" id="ARBA00023008"/>
    </source>
</evidence>
<comment type="similarity">
    <text evidence="2 11">Belongs to the copper/topaquinone oxidase family.</text>
</comment>
<evidence type="ECO:0000313" key="17">
    <source>
        <dbReference type="Proteomes" id="UP001054252"/>
    </source>
</evidence>
<evidence type="ECO:0000256" key="10">
    <source>
        <dbReference type="PIRSR" id="PIRSR600269-51"/>
    </source>
</evidence>
<feature type="active site" description="Proton acceptor" evidence="9">
    <location>
        <position position="367"/>
    </location>
</feature>
<organism evidence="16 17">
    <name type="scientific">Rubroshorea leprosula</name>
    <dbReference type="NCBI Taxonomy" id="152421"/>
    <lineage>
        <taxon>Eukaryota</taxon>
        <taxon>Viridiplantae</taxon>
        <taxon>Streptophyta</taxon>
        <taxon>Embryophyta</taxon>
        <taxon>Tracheophyta</taxon>
        <taxon>Spermatophyta</taxon>
        <taxon>Magnoliopsida</taxon>
        <taxon>eudicotyledons</taxon>
        <taxon>Gunneridae</taxon>
        <taxon>Pentapetalae</taxon>
        <taxon>rosids</taxon>
        <taxon>malvids</taxon>
        <taxon>Malvales</taxon>
        <taxon>Dipterocarpaceae</taxon>
        <taxon>Rubroshorea</taxon>
    </lineage>
</organism>
<evidence type="ECO:0000259" key="14">
    <source>
        <dbReference type="Pfam" id="PF02727"/>
    </source>
</evidence>
<keyword evidence="7 11" id="KW-0186">Copper</keyword>
<dbReference type="GO" id="GO:0008131">
    <property type="term" value="F:primary methylamine oxidase activity"/>
    <property type="evidence" value="ECO:0007669"/>
    <property type="project" value="InterPro"/>
</dbReference>
<keyword evidence="12" id="KW-0732">Signal</keyword>
<keyword evidence="4 11" id="KW-0479">Metal-binding</keyword>
<dbReference type="SUPFAM" id="SSF49998">
    <property type="entry name" value="Amine oxidase catalytic domain"/>
    <property type="match status" value="1"/>
</dbReference>
<evidence type="ECO:0000256" key="2">
    <source>
        <dbReference type="ARBA" id="ARBA00007983"/>
    </source>
</evidence>
<dbReference type="SUPFAM" id="SSF54416">
    <property type="entry name" value="Amine oxidase N-terminal region"/>
    <property type="match status" value="2"/>
</dbReference>
<proteinExistence type="inferred from homology"/>